<gene>
    <name evidence="2" type="ORF">FB567DRAFT_581670</name>
</gene>
<keyword evidence="3" id="KW-1185">Reference proteome</keyword>
<dbReference type="OrthoDB" id="3932667at2759"/>
<protein>
    <submittedName>
        <fullName evidence="2">Uncharacterized protein</fullName>
    </submittedName>
</protein>
<proteinExistence type="predicted"/>
<dbReference type="AlphaFoldDB" id="A0A8K0R3B4"/>
<feature type="region of interest" description="Disordered" evidence="1">
    <location>
        <begin position="25"/>
        <end position="44"/>
    </location>
</feature>
<evidence type="ECO:0000256" key="1">
    <source>
        <dbReference type="SAM" id="MobiDB-lite"/>
    </source>
</evidence>
<reference evidence="2" key="1">
    <citation type="journal article" date="2021" name="Nat. Commun.">
        <title>Genetic determinants of endophytism in the Arabidopsis root mycobiome.</title>
        <authorList>
            <person name="Mesny F."/>
            <person name="Miyauchi S."/>
            <person name="Thiergart T."/>
            <person name="Pickel B."/>
            <person name="Atanasova L."/>
            <person name="Karlsson M."/>
            <person name="Huettel B."/>
            <person name="Barry K.W."/>
            <person name="Haridas S."/>
            <person name="Chen C."/>
            <person name="Bauer D."/>
            <person name="Andreopoulos W."/>
            <person name="Pangilinan J."/>
            <person name="LaButti K."/>
            <person name="Riley R."/>
            <person name="Lipzen A."/>
            <person name="Clum A."/>
            <person name="Drula E."/>
            <person name="Henrissat B."/>
            <person name="Kohler A."/>
            <person name="Grigoriev I.V."/>
            <person name="Martin F.M."/>
            <person name="Hacquard S."/>
        </authorList>
    </citation>
    <scope>NUCLEOTIDE SEQUENCE</scope>
    <source>
        <strain evidence="2">MPI-SDFR-AT-0120</strain>
    </source>
</reference>
<name>A0A8K0R3B4_9PLEO</name>
<comment type="caution">
    <text evidence="2">The sequence shown here is derived from an EMBL/GenBank/DDBJ whole genome shotgun (WGS) entry which is preliminary data.</text>
</comment>
<organism evidence="2 3">
    <name type="scientific">Paraphoma chrysanthemicola</name>
    <dbReference type="NCBI Taxonomy" id="798071"/>
    <lineage>
        <taxon>Eukaryota</taxon>
        <taxon>Fungi</taxon>
        <taxon>Dikarya</taxon>
        <taxon>Ascomycota</taxon>
        <taxon>Pezizomycotina</taxon>
        <taxon>Dothideomycetes</taxon>
        <taxon>Pleosporomycetidae</taxon>
        <taxon>Pleosporales</taxon>
        <taxon>Pleosporineae</taxon>
        <taxon>Phaeosphaeriaceae</taxon>
        <taxon>Paraphoma</taxon>
    </lineage>
</organism>
<accession>A0A8K0R3B4</accession>
<evidence type="ECO:0000313" key="2">
    <source>
        <dbReference type="EMBL" id="KAH7082278.1"/>
    </source>
</evidence>
<dbReference type="Proteomes" id="UP000813461">
    <property type="component" value="Unassembled WGS sequence"/>
</dbReference>
<evidence type="ECO:0000313" key="3">
    <source>
        <dbReference type="Proteomes" id="UP000813461"/>
    </source>
</evidence>
<dbReference type="EMBL" id="JAGMVJ010000014">
    <property type="protein sequence ID" value="KAH7082278.1"/>
    <property type="molecule type" value="Genomic_DNA"/>
</dbReference>
<sequence>MGNFRAELVVPQNEGCQIITDRIASRSKTRSVSDRPSAQAAERKSAYRNTVLKVLQQACTESEHANTLVDRFSNLAASLERTRGLVLPTECSGYHGEHDTQMRSVHGESHAHGGRLRAGSQGSEWLRTTLTDPLNIALLSFHMGGPIKATSPAYYSHQWKLPRLPASLENTIHTEGDIGDVFDDHRLTLVYETREGGLSGVSGTHHLFWSGDASPQELDPAIVNAKRSVQSPVVIIYDSRNAALVYECQDPEATRCSISLDFHLNSLACDFLHVLEDTKHDQTALSRLTLGDLLTTYAVPDYDERFHRLLFSPDSLGSIIKQLKDIEVEQPKVLQSPARPAFEHRIDAYKRENQSKIPPSILGMATDVRISGCHSSAAMFFDQVSLKARRDVHLPIGWDLLPQDFGDDSREWARKQLRNHMGERLLQRLAEYLPALTKKSHTPLDLISTQQLQSLANSVHERCLELVCDGYVDSLSMLPSVASFAFALGTAVNGTKEIEANAEPWVDEVDCQIFRTRCLYLFLCADWLVDYLGKPIKGPFMLSSRNKKMIAKARGEAGIIARLLLRNWVAWALFVEGLPNGGFWVRRTTSNMSSGL</sequence>